<dbReference type="OrthoDB" id="3268477at2"/>
<proteinExistence type="predicted"/>
<sequence>MTDEQNQWYWCLKHNAAEPWDGCRAEDRLGPYATRDEAGRALETVQKRNEQWDREDEEYGDDPDSPSVMGA</sequence>
<keyword evidence="3" id="KW-1185">Reference proteome</keyword>
<dbReference type="AlphaFoldDB" id="A0A2N9JHJ0"/>
<evidence type="ECO:0000313" key="2">
    <source>
        <dbReference type="EMBL" id="SPD87535.1"/>
    </source>
</evidence>
<evidence type="ECO:0000256" key="1">
    <source>
        <dbReference type="SAM" id="MobiDB-lite"/>
    </source>
</evidence>
<name>A0A2N9JHJ0_9ACTN</name>
<dbReference type="EMBL" id="LT985188">
    <property type="protein sequence ID" value="SPD87535.1"/>
    <property type="molecule type" value="Genomic_DNA"/>
</dbReference>
<accession>A0A2N9JHJ0</accession>
<feature type="compositionally biased region" description="Acidic residues" evidence="1">
    <location>
        <begin position="53"/>
        <end position="64"/>
    </location>
</feature>
<dbReference type="RefSeq" id="WP_105186246.1">
    <property type="nucleotide sequence ID" value="NZ_BAAAGO010000031.1"/>
</dbReference>
<dbReference type="KEGG" id="mgg:MPLG2_2505"/>
<evidence type="ECO:0008006" key="4">
    <source>
        <dbReference type="Google" id="ProtNLM"/>
    </source>
</evidence>
<protein>
    <recommendedName>
        <fullName evidence="4">SPOR domain-containing protein</fullName>
    </recommendedName>
</protein>
<feature type="region of interest" description="Disordered" evidence="1">
    <location>
        <begin position="40"/>
        <end position="71"/>
    </location>
</feature>
<dbReference type="Proteomes" id="UP000238164">
    <property type="component" value="Chromosome 1"/>
</dbReference>
<organism evidence="2 3">
    <name type="scientific">Micropruina glycogenica</name>
    <dbReference type="NCBI Taxonomy" id="75385"/>
    <lineage>
        <taxon>Bacteria</taxon>
        <taxon>Bacillati</taxon>
        <taxon>Actinomycetota</taxon>
        <taxon>Actinomycetes</taxon>
        <taxon>Propionibacteriales</taxon>
        <taxon>Nocardioidaceae</taxon>
        <taxon>Micropruina</taxon>
    </lineage>
</organism>
<feature type="compositionally biased region" description="Basic and acidic residues" evidence="1">
    <location>
        <begin position="40"/>
        <end position="52"/>
    </location>
</feature>
<evidence type="ECO:0000313" key="3">
    <source>
        <dbReference type="Proteomes" id="UP000238164"/>
    </source>
</evidence>
<gene>
    <name evidence="2" type="ORF">MPLG2_2505</name>
</gene>
<reference evidence="2 3" key="1">
    <citation type="submission" date="2018-02" db="EMBL/GenBank/DDBJ databases">
        <authorList>
            <person name="Cohen D.B."/>
            <person name="Kent A.D."/>
        </authorList>
    </citation>
    <scope>NUCLEOTIDE SEQUENCE [LARGE SCALE GENOMIC DNA]</scope>
    <source>
        <strain evidence="2">1</strain>
    </source>
</reference>